<evidence type="ECO:0000313" key="2">
    <source>
        <dbReference type="EMBL" id="SDU25288.1"/>
    </source>
</evidence>
<keyword evidence="1" id="KW-0472">Membrane</keyword>
<keyword evidence="1" id="KW-0812">Transmembrane</keyword>
<keyword evidence="3" id="KW-1185">Reference proteome</keyword>
<feature type="transmembrane region" description="Helical" evidence="1">
    <location>
        <begin position="21"/>
        <end position="44"/>
    </location>
</feature>
<dbReference type="EMBL" id="FNLN01000039">
    <property type="protein sequence ID" value="SDU25288.1"/>
    <property type="molecule type" value="Genomic_DNA"/>
</dbReference>
<protein>
    <submittedName>
        <fullName evidence="2">Type IV pilus assembly protein PilO</fullName>
    </submittedName>
</protein>
<dbReference type="InterPro" id="IPR007445">
    <property type="entry name" value="PilO"/>
</dbReference>
<proteinExistence type="predicted"/>
<dbReference type="Proteomes" id="UP000182882">
    <property type="component" value="Unassembled WGS sequence"/>
</dbReference>
<gene>
    <name evidence="2" type="ORF">SAMN05216406_13937</name>
</gene>
<dbReference type="AlphaFoldDB" id="A0A1H2H108"/>
<dbReference type="GO" id="GO:0043683">
    <property type="term" value="P:type IV pilus assembly"/>
    <property type="evidence" value="ECO:0007669"/>
    <property type="project" value="InterPro"/>
</dbReference>
<evidence type="ECO:0000313" key="3">
    <source>
        <dbReference type="Proteomes" id="UP000182882"/>
    </source>
</evidence>
<dbReference type="PANTHER" id="PTHR39555">
    <property type="entry name" value="FIMBRIAL ASSEMBLY PROTEIN PILO-LIKE PROTEIN-RELATED"/>
    <property type="match status" value="1"/>
</dbReference>
<dbReference type="PIRSF" id="PIRSF016482">
    <property type="entry name" value="PilO"/>
    <property type="match status" value="1"/>
</dbReference>
<reference evidence="3" key="1">
    <citation type="submission" date="2016-10" db="EMBL/GenBank/DDBJ databases">
        <authorList>
            <person name="Varghese N."/>
            <person name="Submissions S."/>
        </authorList>
    </citation>
    <scope>NUCLEOTIDE SEQUENCE [LARGE SCALE GENOMIC DNA]</scope>
    <source>
        <strain evidence="3">Nm10</strain>
    </source>
</reference>
<dbReference type="InterPro" id="IPR014717">
    <property type="entry name" value="Transl_elong_EF1B/ribsomal_bS6"/>
</dbReference>
<dbReference type="RefSeq" id="WP_062558962.1">
    <property type="nucleotide sequence ID" value="NZ_CP013341.1"/>
</dbReference>
<sequence length="204" mass="22722">MNNLLIELRQLDINQAGNWPAVFKIAALVILFVAIIVAGHFLVWQDQIETLRNIHAEEETLKNTYLVKKNSAVNLSALRLQLKEIEQSLSALLKQLPDKSEMEALLVDINQAGLGRGLQFELFKPDAQETIHAFYAELPVSIRVTGSYHDIGAFASDVAQLSRIVTLNDVSILPANDGKLVLDAVAKTFRYLDEEEILKQTGSK</sequence>
<dbReference type="Gene3D" id="1.10.287.540">
    <property type="entry name" value="Helix hairpin bin"/>
    <property type="match status" value="1"/>
</dbReference>
<organism evidence="2 3">
    <name type="scientific">Nitrosomonas ureae</name>
    <dbReference type="NCBI Taxonomy" id="44577"/>
    <lineage>
        <taxon>Bacteria</taxon>
        <taxon>Pseudomonadati</taxon>
        <taxon>Pseudomonadota</taxon>
        <taxon>Betaproteobacteria</taxon>
        <taxon>Nitrosomonadales</taxon>
        <taxon>Nitrosomonadaceae</taxon>
        <taxon>Nitrosomonas</taxon>
    </lineage>
</organism>
<dbReference type="GO" id="GO:0043107">
    <property type="term" value="P:type IV pilus-dependent motility"/>
    <property type="evidence" value="ECO:0007669"/>
    <property type="project" value="InterPro"/>
</dbReference>
<evidence type="ECO:0000256" key="1">
    <source>
        <dbReference type="SAM" id="Phobius"/>
    </source>
</evidence>
<dbReference type="PANTHER" id="PTHR39555:SF1">
    <property type="entry name" value="TYPE IV PILUS INNER MEMBRANE COMPONENT PILO"/>
    <property type="match status" value="1"/>
</dbReference>
<dbReference type="Pfam" id="PF04350">
    <property type="entry name" value="PilO"/>
    <property type="match status" value="1"/>
</dbReference>
<dbReference type="Gene3D" id="3.30.70.60">
    <property type="match status" value="1"/>
</dbReference>
<keyword evidence="1" id="KW-1133">Transmembrane helix</keyword>
<accession>A0A1H2H108</accession>
<name>A0A1H2H108_9PROT</name>
<dbReference type="KEGG" id="nur:ATY38_08710"/>